<reference evidence="1" key="1">
    <citation type="submission" date="2021-02" db="EMBL/GenBank/DDBJ databases">
        <authorList>
            <person name="Nowell W R."/>
        </authorList>
    </citation>
    <scope>NUCLEOTIDE SEQUENCE</scope>
</reference>
<accession>A0A815X5G0</accession>
<dbReference type="EMBL" id="CAJOBE010021013">
    <property type="protein sequence ID" value="CAF4240779.1"/>
    <property type="molecule type" value="Genomic_DNA"/>
</dbReference>
<dbReference type="InterPro" id="IPR052957">
    <property type="entry name" value="Auxin_embryo_med"/>
</dbReference>
<gene>
    <name evidence="2" type="ORF">FNK824_LOCUS38154</name>
    <name evidence="1" type="ORF">SEV965_LOCUS38721</name>
</gene>
<evidence type="ECO:0000313" key="3">
    <source>
        <dbReference type="Proteomes" id="UP000663889"/>
    </source>
</evidence>
<name>A0A815X5G0_9BILA</name>
<sequence length="164" mass="19227">MEQIDKVSQKLREIKSDTVSTSVAIGFPLQPMEQCLHTNTPAPLQNLFAFLPVRQYGFRFILQADFEITASRQDILKGNEWNEWLRDEMIQLLPDAYDYFKDLPTILKNITSSSSYFQSIDSIQALKYFLKFIPIINEVDPYFHGFIEHCLAELREKIKFPTRK</sequence>
<evidence type="ECO:0000313" key="2">
    <source>
        <dbReference type="EMBL" id="CAF4240779.1"/>
    </source>
</evidence>
<dbReference type="Proteomes" id="UP000663889">
    <property type="component" value="Unassembled WGS sequence"/>
</dbReference>
<protein>
    <submittedName>
        <fullName evidence="1">Uncharacterized protein</fullName>
    </submittedName>
</protein>
<dbReference type="Proteomes" id="UP000663874">
    <property type="component" value="Unassembled WGS sequence"/>
</dbReference>
<evidence type="ECO:0000313" key="1">
    <source>
        <dbReference type="EMBL" id="CAF1551557.1"/>
    </source>
</evidence>
<dbReference type="PANTHER" id="PTHR32387">
    <property type="entry name" value="WU:FJ29H11"/>
    <property type="match status" value="1"/>
</dbReference>
<dbReference type="AlphaFoldDB" id="A0A815X5G0"/>
<feature type="non-terminal residue" evidence="1">
    <location>
        <position position="1"/>
    </location>
</feature>
<organism evidence="1 3">
    <name type="scientific">Rotaria sordida</name>
    <dbReference type="NCBI Taxonomy" id="392033"/>
    <lineage>
        <taxon>Eukaryota</taxon>
        <taxon>Metazoa</taxon>
        <taxon>Spiralia</taxon>
        <taxon>Gnathifera</taxon>
        <taxon>Rotifera</taxon>
        <taxon>Eurotatoria</taxon>
        <taxon>Bdelloidea</taxon>
        <taxon>Philodinida</taxon>
        <taxon>Philodinidae</taxon>
        <taxon>Rotaria</taxon>
    </lineage>
</organism>
<dbReference type="EMBL" id="CAJNOU010010293">
    <property type="protein sequence ID" value="CAF1551557.1"/>
    <property type="molecule type" value="Genomic_DNA"/>
</dbReference>
<dbReference type="PANTHER" id="PTHR32387:SF0">
    <property type="entry name" value="PROTEIN NO VEIN"/>
    <property type="match status" value="1"/>
</dbReference>
<proteinExistence type="predicted"/>
<comment type="caution">
    <text evidence="1">The sequence shown here is derived from an EMBL/GenBank/DDBJ whole genome shotgun (WGS) entry which is preliminary data.</text>
</comment>